<gene>
    <name evidence="7" type="ORF">DPRO_PA0011</name>
</gene>
<accession>A0A2C8FET5</accession>
<dbReference type="InterPro" id="IPR027417">
    <property type="entry name" value="P-loop_NTPase"/>
</dbReference>
<dbReference type="AlphaFoldDB" id="A0A2C8FET5"/>
<sequence length="735" mass="84621">MTVISVHVPKTGGSSFLDILRKNYGAKLLVDYGLEATTALAAMTSGEHEIVHGHFVADKYVDVQGARYITWLRDPIQRLFSHYQFWQRNKFPRSPFWRQQYYNNFTFEEFAFSPAVRNEQARYLGGMDIKTFSCIGITEFFVESMELFSKSLGMDIELDNLPQHRVNTLSKKGYELDDKGLRAALYEFHSLDYQLYIQGLEVFKSQYSQVSGCLDTRFWDLQKSSQKSFPPQFSLQKLLAEKQVSNVIGTYYYGDGWPINMWDTFRRDVVDEYLDEVRSDGFNTIILLFPMSLFKLKSSNQKAHEIFYNDLVFLLDKIRDKGLNFMFRLGYSWDGFPLSGDRGRVAFSVLCEGSSKDEFIEEARQLYLIAETYSEFLYGFITWEDLLMFPCNRAPKASEPMRIQLATELGFTGNSGAIPERDSGEFLGYLEFLDIKFTDLFMDLAVAFPRLSAEVRVDTTPYNDSDGGEHHYVHHRQFVETDCDVIGTYFATYMLPEKPTLNDMKRILSFVHRQLQVSDPSKKIFIDQLLLVIDESIGKGYSTISEKVIDAFVKWFPEWLDANSIGYATWAFCDYVWDVIFNGTFRYGPLGWEFGGNTMLVESAETRYVQMESGAWLRGGRILHFEPWPQRGCIQIELEVDDACSITVELSDSYTVELDKRDMSQVSSGKRQVITTEFEIVPEYLKILINGGAAKIYRVGLGKEISSCGGRDLNMNHRVTSRLIRELNNNYGGNC</sequence>
<dbReference type="GO" id="GO:0016020">
    <property type="term" value="C:membrane"/>
    <property type="evidence" value="ECO:0007669"/>
    <property type="project" value="UniProtKB-SubCell"/>
</dbReference>
<comment type="subcellular location">
    <subcellularLocation>
        <location evidence="1">Membrane</location>
        <topology evidence="1">Single-pass membrane protein</topology>
    </subcellularLocation>
</comment>
<evidence type="ECO:0000256" key="3">
    <source>
        <dbReference type="ARBA" id="ARBA00022692"/>
    </source>
</evidence>
<organism evidence="7 8">
    <name type="scientific">Pseudodesulfovibrio profundus</name>
    <dbReference type="NCBI Taxonomy" id="57320"/>
    <lineage>
        <taxon>Bacteria</taxon>
        <taxon>Pseudomonadati</taxon>
        <taxon>Thermodesulfobacteriota</taxon>
        <taxon>Desulfovibrionia</taxon>
        <taxon>Desulfovibrionales</taxon>
        <taxon>Desulfovibrionaceae</taxon>
    </lineage>
</organism>
<geneLocation type="plasmid" evidence="8">
    <name>padpro</name>
</geneLocation>
<dbReference type="GO" id="GO:0017095">
    <property type="term" value="F:heparan sulfate 6-sulfotransferase activity"/>
    <property type="evidence" value="ECO:0007669"/>
    <property type="project" value="TreeGrafter"/>
</dbReference>
<evidence type="ECO:0000256" key="2">
    <source>
        <dbReference type="ARBA" id="ARBA00022679"/>
    </source>
</evidence>
<protein>
    <submittedName>
        <fullName evidence="7">Uncharacterized protein</fullName>
    </submittedName>
</protein>
<dbReference type="InterPro" id="IPR010635">
    <property type="entry name" value="Heparan_SO4-6-sulfoTrfase"/>
</dbReference>
<evidence type="ECO:0000256" key="1">
    <source>
        <dbReference type="ARBA" id="ARBA00004167"/>
    </source>
</evidence>
<name>A0A2C8FET5_9BACT</name>
<dbReference type="KEGG" id="pprf:DPRO_PA0011"/>
<keyword evidence="2" id="KW-0808">Transferase</keyword>
<evidence type="ECO:0000256" key="5">
    <source>
        <dbReference type="ARBA" id="ARBA00023136"/>
    </source>
</evidence>
<dbReference type="PANTHER" id="PTHR12812:SF0">
    <property type="entry name" value="HEPARAN-SULFATE 6-O-SULFOTRANSFERASE"/>
    <property type="match status" value="1"/>
</dbReference>
<keyword evidence="3" id="KW-0812">Transmembrane</keyword>
<proteinExistence type="predicted"/>
<evidence type="ECO:0000256" key="6">
    <source>
        <dbReference type="ARBA" id="ARBA00023180"/>
    </source>
</evidence>
<keyword evidence="5" id="KW-0472">Membrane</keyword>
<dbReference type="RefSeq" id="WP_097013825.1">
    <property type="nucleotide sequence ID" value="NZ_LT907976.1"/>
</dbReference>
<evidence type="ECO:0000313" key="7">
    <source>
        <dbReference type="EMBL" id="SOB62135.1"/>
    </source>
</evidence>
<dbReference type="PANTHER" id="PTHR12812">
    <property type="entry name" value="HEPARAN SULFATE 6-O-SULFOTRANSFERASE 3"/>
    <property type="match status" value="1"/>
</dbReference>
<reference evidence="8" key="1">
    <citation type="submission" date="2017-09" db="EMBL/GenBank/DDBJ databases">
        <authorList>
            <person name="Regsiter A."/>
            <person name="William W."/>
        </authorList>
    </citation>
    <scope>NUCLEOTIDE SEQUENCE [LARGE SCALE GENOMIC DNA]</scope>
    <source>
        <strain evidence="8">500-1</strain>
        <plasmid evidence="8">padpro</plasmid>
    </source>
</reference>
<keyword evidence="6" id="KW-0325">Glycoprotein</keyword>
<dbReference type="Gene3D" id="3.40.50.300">
    <property type="entry name" value="P-loop containing nucleotide triphosphate hydrolases"/>
    <property type="match status" value="1"/>
</dbReference>
<keyword evidence="8" id="KW-1185">Reference proteome</keyword>
<dbReference type="Proteomes" id="UP000219215">
    <property type="component" value="Plasmid paDPRO"/>
</dbReference>
<dbReference type="OrthoDB" id="1407035at2"/>
<evidence type="ECO:0000313" key="8">
    <source>
        <dbReference type="Proteomes" id="UP000219215"/>
    </source>
</evidence>
<evidence type="ECO:0000256" key="4">
    <source>
        <dbReference type="ARBA" id="ARBA00022989"/>
    </source>
</evidence>
<dbReference type="SUPFAM" id="SSF52540">
    <property type="entry name" value="P-loop containing nucleoside triphosphate hydrolases"/>
    <property type="match status" value="1"/>
</dbReference>
<keyword evidence="7" id="KW-0614">Plasmid</keyword>
<keyword evidence="4" id="KW-1133">Transmembrane helix</keyword>
<dbReference type="EMBL" id="LT907976">
    <property type="protein sequence ID" value="SOB62135.1"/>
    <property type="molecule type" value="Genomic_DNA"/>
</dbReference>